<keyword evidence="4" id="KW-0788">Thiol protease</keyword>
<evidence type="ECO:0000313" key="8">
    <source>
        <dbReference type="Proteomes" id="UP001150238"/>
    </source>
</evidence>
<dbReference type="AlphaFoldDB" id="A0A9W8ZWU8"/>
<feature type="compositionally biased region" description="Polar residues" evidence="5">
    <location>
        <begin position="385"/>
        <end position="394"/>
    </location>
</feature>
<dbReference type="GO" id="GO:0006508">
    <property type="term" value="P:proteolysis"/>
    <property type="evidence" value="ECO:0007669"/>
    <property type="project" value="UniProtKB-KW"/>
</dbReference>
<dbReference type="Gene3D" id="3.40.395.10">
    <property type="entry name" value="Adenoviral Proteinase, Chain A"/>
    <property type="match status" value="1"/>
</dbReference>
<feature type="region of interest" description="Disordered" evidence="5">
    <location>
        <begin position="1"/>
        <end position="68"/>
    </location>
</feature>
<keyword evidence="2" id="KW-0645">Protease</keyword>
<evidence type="ECO:0000313" key="7">
    <source>
        <dbReference type="EMBL" id="KAJ4467721.1"/>
    </source>
</evidence>
<dbReference type="GO" id="GO:0016926">
    <property type="term" value="P:protein desumoylation"/>
    <property type="evidence" value="ECO:0007669"/>
    <property type="project" value="UniProtKB-ARBA"/>
</dbReference>
<dbReference type="Pfam" id="PF02902">
    <property type="entry name" value="Peptidase_C48"/>
    <property type="match status" value="1"/>
</dbReference>
<evidence type="ECO:0000256" key="2">
    <source>
        <dbReference type="ARBA" id="ARBA00022670"/>
    </source>
</evidence>
<feature type="compositionally biased region" description="Basic and acidic residues" evidence="5">
    <location>
        <begin position="117"/>
        <end position="139"/>
    </location>
</feature>
<accession>A0A9W8ZWU8</accession>
<feature type="compositionally biased region" description="Basic residues" evidence="5">
    <location>
        <begin position="48"/>
        <end position="60"/>
    </location>
</feature>
<organism evidence="7 8">
    <name type="scientific">Lentinula lateritia</name>
    <dbReference type="NCBI Taxonomy" id="40482"/>
    <lineage>
        <taxon>Eukaryota</taxon>
        <taxon>Fungi</taxon>
        <taxon>Dikarya</taxon>
        <taxon>Basidiomycota</taxon>
        <taxon>Agaricomycotina</taxon>
        <taxon>Agaricomycetes</taxon>
        <taxon>Agaricomycetidae</taxon>
        <taxon>Agaricales</taxon>
        <taxon>Marasmiineae</taxon>
        <taxon>Omphalotaceae</taxon>
        <taxon>Lentinula</taxon>
    </lineage>
</organism>
<feature type="domain" description="Ubiquitin-like protease family profile" evidence="6">
    <location>
        <begin position="588"/>
        <end position="794"/>
    </location>
</feature>
<dbReference type="GO" id="GO:0019783">
    <property type="term" value="F:ubiquitin-like protein peptidase activity"/>
    <property type="evidence" value="ECO:0007669"/>
    <property type="project" value="UniProtKB-ARBA"/>
</dbReference>
<reference evidence="7" key="2">
    <citation type="journal article" date="2023" name="Proc. Natl. Acad. Sci. U.S.A.">
        <title>A global phylogenomic analysis of the shiitake genus Lentinula.</title>
        <authorList>
            <person name="Sierra-Patev S."/>
            <person name="Min B."/>
            <person name="Naranjo-Ortiz M."/>
            <person name="Looney B."/>
            <person name="Konkel Z."/>
            <person name="Slot J.C."/>
            <person name="Sakamoto Y."/>
            <person name="Steenwyk J.L."/>
            <person name="Rokas A."/>
            <person name="Carro J."/>
            <person name="Camarero S."/>
            <person name="Ferreira P."/>
            <person name="Molpeceres G."/>
            <person name="Ruiz-Duenas F.J."/>
            <person name="Serrano A."/>
            <person name="Henrissat B."/>
            <person name="Drula E."/>
            <person name="Hughes K.W."/>
            <person name="Mata J.L."/>
            <person name="Ishikawa N.K."/>
            <person name="Vargas-Isla R."/>
            <person name="Ushijima S."/>
            <person name="Smith C.A."/>
            <person name="Donoghue J."/>
            <person name="Ahrendt S."/>
            <person name="Andreopoulos W."/>
            <person name="He G."/>
            <person name="LaButti K."/>
            <person name="Lipzen A."/>
            <person name="Ng V."/>
            <person name="Riley R."/>
            <person name="Sandor L."/>
            <person name="Barry K."/>
            <person name="Martinez A.T."/>
            <person name="Xiao Y."/>
            <person name="Gibbons J.G."/>
            <person name="Terashima K."/>
            <person name="Grigoriev I.V."/>
            <person name="Hibbett D."/>
        </authorList>
    </citation>
    <scope>NUCLEOTIDE SEQUENCE</scope>
    <source>
        <strain evidence="7">Sp2 HRB7682 ss15</strain>
    </source>
</reference>
<feature type="compositionally biased region" description="Polar residues" evidence="5">
    <location>
        <begin position="257"/>
        <end position="268"/>
    </location>
</feature>
<dbReference type="PROSITE" id="PS50600">
    <property type="entry name" value="ULP_PROTEASE"/>
    <property type="match status" value="1"/>
</dbReference>
<feature type="region of interest" description="Disordered" evidence="5">
    <location>
        <begin position="117"/>
        <end position="145"/>
    </location>
</feature>
<gene>
    <name evidence="7" type="ORF">C8J55DRAFT_565192</name>
</gene>
<sequence>MSSTTDRIARRREQNRIGMAKKRARIRSLPDNHPDKVADKQQNVVNKRNSRRRGKAKHTKGSVDMAGSDVDDNAEGKYLRFYSKTYLNALIGNIDDLNTKNSNMSNGRQVYTHVKETQKEHRNKEDHVSWQKQKKESRSSHWNVKQHKLTSVLKQTRGPLHLRQMHRKSHHLPPRKIHGPVQVPLTRRTDRLKEKIKSKRIIHNQARMKVDKSHPAALIMTGSSGRLEPRLLRQDLSKSRHAHANHKLDILRKRSRNNSQSFGPTSVHTPLESYADAIASAYNAKPGLEYKLSKEKVARVKYSHDTTTMDVEQKGGIPKLQQELLKPKEHGSDTDTQFQDESSLHQPDHPPSPPAPETLEPAAKYEDPISQIQMADINENAEQVFSPASRQSRNTSPSPSLSSTEAELLIQSTKQKDPRYPAIMFPINPNPITIEFLTGRLDLSQVRHPSSMKQLKDLGSKLTQWRVSLEFPPDFFTLRYPREQNQHALQFAFQKTEMFNTWIHSQKLNNYRQAIRFIMILQKSVNVSSDLQSEIHSLFAFGFNACLYHGLRRQLRALTEVHGVIVGLSASLQAILTRWHVDRSKFPRNILSQEVAYLEEIGYEFDIPHMGKLTAQHWSYFKPLAWVNDEVINTCIGIWKSRFQRQKDLVYLQTWFSPKFITGQDSFPPVDDLPQLLKWTKDWYQCFHQGMVLVIPINIHSNHWIVATMDTRNLTISILDSSALTPKNQNLSWEQSSYDQIFKRLHILGNKLYAASTKAEETSIEWKNQPFVNVPLQNNAYDCGIFAIFYMLHLGYSSEINGHKVPSKYHLPNLHHDLSGHRLLLMEEMGLLKTLRAKKDEAS</sequence>
<evidence type="ECO:0000256" key="3">
    <source>
        <dbReference type="ARBA" id="ARBA00022801"/>
    </source>
</evidence>
<protein>
    <recommendedName>
        <fullName evidence="6">Ubiquitin-like protease family profile domain-containing protein</fullName>
    </recommendedName>
</protein>
<name>A0A9W8ZWU8_9AGAR</name>
<evidence type="ECO:0000256" key="4">
    <source>
        <dbReference type="ARBA" id="ARBA00022807"/>
    </source>
</evidence>
<feature type="region of interest" description="Disordered" evidence="5">
    <location>
        <begin position="328"/>
        <end position="360"/>
    </location>
</feature>
<dbReference type="Proteomes" id="UP001150238">
    <property type="component" value="Unassembled WGS sequence"/>
</dbReference>
<feature type="compositionally biased region" description="Low complexity" evidence="5">
    <location>
        <begin position="395"/>
        <end position="406"/>
    </location>
</feature>
<dbReference type="PANTHER" id="PTHR46915:SF6">
    <property type="entry name" value="CYSTEINE PROTEINASES SUPERFAMILY PROTEIN"/>
    <property type="match status" value="1"/>
</dbReference>
<dbReference type="GO" id="GO:0008234">
    <property type="term" value="F:cysteine-type peptidase activity"/>
    <property type="evidence" value="ECO:0007669"/>
    <property type="project" value="UniProtKB-KW"/>
</dbReference>
<evidence type="ECO:0000259" key="6">
    <source>
        <dbReference type="PROSITE" id="PS50600"/>
    </source>
</evidence>
<keyword evidence="3" id="KW-0378">Hydrolase</keyword>
<evidence type="ECO:0000256" key="1">
    <source>
        <dbReference type="ARBA" id="ARBA00005234"/>
    </source>
</evidence>
<comment type="similarity">
    <text evidence="1">Belongs to the peptidase C48 family.</text>
</comment>
<dbReference type="PANTHER" id="PTHR46915">
    <property type="entry name" value="UBIQUITIN-LIKE PROTEASE 4-RELATED"/>
    <property type="match status" value="1"/>
</dbReference>
<dbReference type="SUPFAM" id="SSF54001">
    <property type="entry name" value="Cysteine proteinases"/>
    <property type="match status" value="1"/>
</dbReference>
<comment type="caution">
    <text evidence="7">The sequence shown here is derived from an EMBL/GenBank/DDBJ whole genome shotgun (WGS) entry which is preliminary data.</text>
</comment>
<dbReference type="EMBL" id="JANVFS010000040">
    <property type="protein sequence ID" value="KAJ4467721.1"/>
    <property type="molecule type" value="Genomic_DNA"/>
</dbReference>
<reference evidence="7" key="1">
    <citation type="submission" date="2022-08" db="EMBL/GenBank/DDBJ databases">
        <authorList>
            <consortium name="DOE Joint Genome Institute"/>
            <person name="Min B."/>
            <person name="Riley R."/>
            <person name="Sierra-Patev S."/>
            <person name="Naranjo-Ortiz M."/>
            <person name="Looney B."/>
            <person name="Konkel Z."/>
            <person name="Slot J.C."/>
            <person name="Sakamoto Y."/>
            <person name="Steenwyk J.L."/>
            <person name="Rokas A."/>
            <person name="Carro J."/>
            <person name="Camarero S."/>
            <person name="Ferreira P."/>
            <person name="Molpeceres G."/>
            <person name="Ruiz-Duenas F.J."/>
            <person name="Serrano A."/>
            <person name="Henrissat B."/>
            <person name="Drula E."/>
            <person name="Hughes K.W."/>
            <person name="Mata J.L."/>
            <person name="Ishikawa N.K."/>
            <person name="Vargas-Isla R."/>
            <person name="Ushijima S."/>
            <person name="Smith C.A."/>
            <person name="Ahrendt S."/>
            <person name="Andreopoulos W."/>
            <person name="He G."/>
            <person name="Labutti K."/>
            <person name="Lipzen A."/>
            <person name="Ng V."/>
            <person name="Sandor L."/>
            <person name="Barry K."/>
            <person name="Martinez A.T."/>
            <person name="Xiao Y."/>
            <person name="Gibbons J.G."/>
            <person name="Terashima K."/>
            <person name="Hibbett D.S."/>
            <person name="Grigoriev I.V."/>
        </authorList>
    </citation>
    <scope>NUCLEOTIDE SEQUENCE</scope>
    <source>
        <strain evidence="7">Sp2 HRB7682 ss15</strain>
    </source>
</reference>
<feature type="region of interest" description="Disordered" evidence="5">
    <location>
        <begin position="238"/>
        <end position="268"/>
    </location>
</feature>
<evidence type="ECO:0000256" key="5">
    <source>
        <dbReference type="SAM" id="MobiDB-lite"/>
    </source>
</evidence>
<dbReference type="InterPro" id="IPR003653">
    <property type="entry name" value="Peptidase_C48_C"/>
</dbReference>
<proteinExistence type="inferred from homology"/>
<dbReference type="InterPro" id="IPR038765">
    <property type="entry name" value="Papain-like_cys_pep_sf"/>
</dbReference>
<feature type="compositionally biased region" description="Basic and acidic residues" evidence="5">
    <location>
        <begin position="28"/>
        <end position="39"/>
    </location>
</feature>
<feature type="region of interest" description="Disordered" evidence="5">
    <location>
        <begin position="385"/>
        <end position="406"/>
    </location>
</feature>